<feature type="region of interest" description="Disordered" evidence="1">
    <location>
        <begin position="146"/>
        <end position="177"/>
    </location>
</feature>
<sequence length="177" mass="19908">MASPAASHGHRRSVAFRLFTGTPAYSGRRQLRHALPYHVPYLSEPSPFHGFANCARRIVYTYVGHATRACTHVRAARRGIYRSREAPRGRWRTEQRSNGDTPRGGDMSATERDPARVAADRKPPRVPRCRARDRAVCAQASAGMEWTNDAHPRCMPPSLVDRRQGRTNPPTSRLLVE</sequence>
<proteinExistence type="predicted"/>
<gene>
    <name evidence="2" type="ORF">E2562_004258</name>
</gene>
<comment type="caution">
    <text evidence="2">The sequence shown here is derived from an EMBL/GenBank/DDBJ whole genome shotgun (WGS) entry which is preliminary data.</text>
</comment>
<evidence type="ECO:0000256" key="1">
    <source>
        <dbReference type="SAM" id="MobiDB-lite"/>
    </source>
</evidence>
<protein>
    <submittedName>
        <fullName evidence="2">Uncharacterized protein</fullName>
    </submittedName>
</protein>
<feature type="region of interest" description="Disordered" evidence="1">
    <location>
        <begin position="84"/>
        <end position="132"/>
    </location>
</feature>
<reference evidence="2 3" key="1">
    <citation type="submission" date="2019-11" db="EMBL/GenBank/DDBJ databases">
        <title>Whole genome sequence of Oryza granulata.</title>
        <authorList>
            <person name="Li W."/>
        </authorList>
    </citation>
    <scope>NUCLEOTIDE SEQUENCE [LARGE SCALE GENOMIC DNA]</scope>
    <source>
        <strain evidence="3">cv. Menghai</strain>
        <tissue evidence="2">Leaf</tissue>
    </source>
</reference>
<dbReference type="Proteomes" id="UP000479710">
    <property type="component" value="Unassembled WGS sequence"/>
</dbReference>
<feature type="compositionally biased region" description="Basic and acidic residues" evidence="1">
    <location>
        <begin position="109"/>
        <end position="123"/>
    </location>
</feature>
<dbReference type="EMBL" id="SPHZ02000011">
    <property type="protein sequence ID" value="KAF0890769.1"/>
    <property type="molecule type" value="Genomic_DNA"/>
</dbReference>
<keyword evidence="3" id="KW-1185">Reference proteome</keyword>
<organism evidence="2 3">
    <name type="scientific">Oryza meyeriana var. granulata</name>
    <dbReference type="NCBI Taxonomy" id="110450"/>
    <lineage>
        <taxon>Eukaryota</taxon>
        <taxon>Viridiplantae</taxon>
        <taxon>Streptophyta</taxon>
        <taxon>Embryophyta</taxon>
        <taxon>Tracheophyta</taxon>
        <taxon>Spermatophyta</taxon>
        <taxon>Magnoliopsida</taxon>
        <taxon>Liliopsida</taxon>
        <taxon>Poales</taxon>
        <taxon>Poaceae</taxon>
        <taxon>BOP clade</taxon>
        <taxon>Oryzoideae</taxon>
        <taxon>Oryzeae</taxon>
        <taxon>Oryzinae</taxon>
        <taxon>Oryza</taxon>
        <taxon>Oryza meyeriana</taxon>
    </lineage>
</organism>
<feature type="compositionally biased region" description="Basic and acidic residues" evidence="1">
    <location>
        <begin position="84"/>
        <end position="97"/>
    </location>
</feature>
<accession>A0A6G1BRY9</accession>
<name>A0A6G1BRY9_9ORYZ</name>
<evidence type="ECO:0000313" key="3">
    <source>
        <dbReference type="Proteomes" id="UP000479710"/>
    </source>
</evidence>
<evidence type="ECO:0000313" key="2">
    <source>
        <dbReference type="EMBL" id="KAF0890769.1"/>
    </source>
</evidence>
<dbReference type="AlphaFoldDB" id="A0A6G1BRY9"/>